<evidence type="ECO:0000259" key="7">
    <source>
        <dbReference type="PROSITE" id="PS50975"/>
    </source>
</evidence>
<dbReference type="InterPro" id="IPR016185">
    <property type="entry name" value="PreATP-grasp_dom_sf"/>
</dbReference>
<evidence type="ECO:0000256" key="5">
    <source>
        <dbReference type="HAMAP-Rule" id="MF_01928"/>
    </source>
</evidence>
<dbReference type="SUPFAM" id="SSF51246">
    <property type="entry name" value="Rudiment single hybrid motif"/>
    <property type="match status" value="1"/>
</dbReference>
<feature type="binding site" evidence="5">
    <location>
        <position position="192"/>
    </location>
    <ligand>
        <name>ATP</name>
        <dbReference type="ChEBI" id="CHEBI:30616"/>
    </ligand>
</feature>
<dbReference type="InterPro" id="IPR040686">
    <property type="entry name" value="PurK_C"/>
</dbReference>
<evidence type="ECO:0000256" key="2">
    <source>
        <dbReference type="ARBA" id="ARBA00022741"/>
    </source>
</evidence>
<comment type="subunit">
    <text evidence="5 6">Homodimer.</text>
</comment>
<gene>
    <name evidence="5 6" type="primary">purK</name>
    <name evidence="8" type="ORF">ABB55_08115</name>
</gene>
<comment type="function">
    <text evidence="6">Catalyzes the ATP-dependent conversion of 5-aminoimidazole ribonucleotide (AIR) and HCO(3)- to N5-carboxyaminoimidazole ribonucleotide (N5-CAIR).</text>
</comment>
<keyword evidence="9" id="KW-1185">Reference proteome</keyword>
<feature type="binding site" evidence="5">
    <location>
        <position position="215"/>
    </location>
    <ligand>
        <name>ATP</name>
        <dbReference type="ChEBI" id="CHEBI:30616"/>
    </ligand>
</feature>
<dbReference type="FunFam" id="3.40.50.20:FF:000016">
    <property type="entry name" value="N5-carboxyaminoimidazole ribonucleotide synthase"/>
    <property type="match status" value="1"/>
</dbReference>
<feature type="binding site" evidence="5">
    <location>
        <position position="109"/>
    </location>
    <ligand>
        <name>ATP</name>
        <dbReference type="ChEBI" id="CHEBI:30616"/>
    </ligand>
</feature>
<accession>A0A0P6VIZ8</accession>
<dbReference type="Gene3D" id="3.30.1490.20">
    <property type="entry name" value="ATP-grasp fold, A domain"/>
    <property type="match status" value="1"/>
</dbReference>
<dbReference type="UniPathway" id="UPA00074">
    <property type="reaction ID" value="UER00942"/>
</dbReference>
<evidence type="ECO:0000256" key="4">
    <source>
        <dbReference type="ARBA" id="ARBA00022840"/>
    </source>
</evidence>
<keyword evidence="2 5" id="KW-0547">Nucleotide-binding</keyword>
<dbReference type="HAMAP" id="MF_01928">
    <property type="entry name" value="PurK"/>
    <property type="match status" value="1"/>
</dbReference>
<comment type="similarity">
    <text evidence="5 6">Belongs to the PurK/PurT family.</text>
</comment>
<dbReference type="InterPro" id="IPR011054">
    <property type="entry name" value="Rudment_hybrid_motif"/>
</dbReference>
<feature type="domain" description="ATP-grasp" evidence="7">
    <location>
        <begin position="113"/>
        <end position="302"/>
    </location>
</feature>
<dbReference type="GO" id="GO:0034028">
    <property type="term" value="F:5-(carboxyamino)imidazole ribonucleotide synthase activity"/>
    <property type="evidence" value="ECO:0007669"/>
    <property type="project" value="UniProtKB-UniRule"/>
</dbReference>
<dbReference type="InterPro" id="IPR011761">
    <property type="entry name" value="ATP-grasp"/>
</dbReference>
<evidence type="ECO:0000256" key="6">
    <source>
        <dbReference type="RuleBase" id="RU361200"/>
    </source>
</evidence>
<sequence length="363" mass="38470">MTRPAASAGALRIGILGGGQLGRMMALAAARLGIATRVLCPDPKSPAFDVTSDIVVADYEDEAALTRFAEGLDAVTYEFENVPAATAAFLAARVPVRPGTRALAIAQDRLPEKTFLAACGIPTAPFRAVDDRAGLEAALGAIGYPAVLKTRRMGYDGKGQAKIARPEDADGAFAAMRGAPAILEGWVPFSREISVLTVRGLDGSCASFDIPENEHRDHILKYSRVPARLDAGTAAAARAIGETVAAELDYVGVLAVELFVVEEDGRERLVANEIAPRVHNSGHWTETACVVSQFEAHMRAVAGLPIGDLARHSDVVMENLIGDDVARMAAILAEPGASLHLYGKHEVRAGRKMGHVNRIAPRR</sequence>
<dbReference type="SUPFAM" id="SSF56059">
    <property type="entry name" value="Glutathione synthetase ATP-binding domain-like"/>
    <property type="match status" value="1"/>
</dbReference>
<dbReference type="NCBIfam" id="NF004679">
    <property type="entry name" value="PRK06019.1-5"/>
    <property type="match status" value="1"/>
</dbReference>
<dbReference type="GO" id="GO:0046872">
    <property type="term" value="F:metal ion binding"/>
    <property type="evidence" value="ECO:0007669"/>
    <property type="project" value="InterPro"/>
</dbReference>
<dbReference type="AlphaFoldDB" id="A0A0P6VIZ8"/>
<dbReference type="Pfam" id="PF02222">
    <property type="entry name" value="ATP-grasp"/>
    <property type="match status" value="1"/>
</dbReference>
<dbReference type="InterPro" id="IPR054350">
    <property type="entry name" value="PurT/PurK_preATP-grasp"/>
</dbReference>
<dbReference type="Gene3D" id="3.40.50.20">
    <property type="match status" value="1"/>
</dbReference>
<organism evidence="8 9">
    <name type="scientific">Prosthecodimorpha hirschii</name>
    <dbReference type="NCBI Taxonomy" id="665126"/>
    <lineage>
        <taxon>Bacteria</taxon>
        <taxon>Pseudomonadati</taxon>
        <taxon>Pseudomonadota</taxon>
        <taxon>Alphaproteobacteria</taxon>
        <taxon>Hyphomicrobiales</taxon>
        <taxon>Ancalomicrobiaceae</taxon>
        <taxon>Prosthecodimorpha</taxon>
    </lineage>
</organism>
<dbReference type="GO" id="GO:0005829">
    <property type="term" value="C:cytosol"/>
    <property type="evidence" value="ECO:0007669"/>
    <property type="project" value="TreeGrafter"/>
</dbReference>
<evidence type="ECO:0000256" key="1">
    <source>
        <dbReference type="ARBA" id="ARBA00022598"/>
    </source>
</evidence>
<name>A0A0P6VIZ8_9HYPH</name>
<keyword evidence="1 5" id="KW-0436">Ligase</keyword>
<dbReference type="InterPro" id="IPR005875">
    <property type="entry name" value="PurK"/>
</dbReference>
<dbReference type="GO" id="GO:0006189">
    <property type="term" value="P:'de novo' IMP biosynthetic process"/>
    <property type="evidence" value="ECO:0007669"/>
    <property type="project" value="UniProtKB-UniRule"/>
</dbReference>
<feature type="binding site" evidence="5">
    <location>
        <begin position="184"/>
        <end position="187"/>
    </location>
    <ligand>
        <name>ATP</name>
        <dbReference type="ChEBI" id="CHEBI:30616"/>
    </ligand>
</feature>
<evidence type="ECO:0000313" key="9">
    <source>
        <dbReference type="Proteomes" id="UP000048984"/>
    </source>
</evidence>
<keyword evidence="3 5" id="KW-0658">Purine biosynthesis</keyword>
<dbReference type="PANTHER" id="PTHR11609">
    <property type="entry name" value="PURINE BIOSYNTHESIS PROTEIN 6/7, PUR6/7"/>
    <property type="match status" value="1"/>
</dbReference>
<dbReference type="RefSeq" id="WP_054358362.1">
    <property type="nucleotide sequence ID" value="NZ_JAPCYQ010000001.1"/>
</dbReference>
<dbReference type="GO" id="GO:0005524">
    <property type="term" value="F:ATP binding"/>
    <property type="evidence" value="ECO:0007669"/>
    <property type="project" value="UniProtKB-UniRule"/>
</dbReference>
<dbReference type="NCBIfam" id="NF004676">
    <property type="entry name" value="PRK06019.1-2"/>
    <property type="match status" value="1"/>
</dbReference>
<dbReference type="EMBL" id="LJYW01000001">
    <property type="protein sequence ID" value="KPL52199.1"/>
    <property type="molecule type" value="Genomic_DNA"/>
</dbReference>
<comment type="caution">
    <text evidence="8">The sequence shown here is derived from an EMBL/GenBank/DDBJ whole genome shotgun (WGS) entry which is preliminary data.</text>
</comment>
<reference evidence="8 9" key="2">
    <citation type="submission" date="2015-10" db="EMBL/GenBank/DDBJ databases">
        <title>Draft Genome Sequence of Prosthecomicrobium hirschii ATCC 27832.</title>
        <authorList>
            <person name="Daniel J."/>
            <person name="Givan S.A."/>
            <person name="Brun Y.V."/>
            <person name="Brown P.J."/>
        </authorList>
    </citation>
    <scope>NUCLEOTIDE SEQUENCE [LARGE SCALE GENOMIC DNA]</scope>
    <source>
        <strain evidence="8 9">16</strain>
    </source>
</reference>
<dbReference type="GO" id="GO:0004638">
    <property type="term" value="F:phosphoribosylaminoimidazole carboxylase activity"/>
    <property type="evidence" value="ECO:0007669"/>
    <property type="project" value="InterPro"/>
</dbReference>
<dbReference type="Gene3D" id="3.30.470.20">
    <property type="entry name" value="ATP-grasp fold, B domain"/>
    <property type="match status" value="1"/>
</dbReference>
<dbReference type="FunFam" id="3.30.1490.20:FF:000015">
    <property type="entry name" value="N5-carboxyaminoimidazole ribonucleotide synthase"/>
    <property type="match status" value="1"/>
</dbReference>
<evidence type="ECO:0000313" key="8">
    <source>
        <dbReference type="EMBL" id="KPL52199.1"/>
    </source>
</evidence>
<comment type="function">
    <text evidence="5">Catalyzes the ATP-dependent conversion of 5-aminoimidazole ribonucleotide (AIR) and HCO(3)(-) to N5-carboxyaminoimidazole ribonucleotide (N5-CAIR).</text>
</comment>
<reference evidence="8 9" key="1">
    <citation type="submission" date="2015-09" db="EMBL/GenBank/DDBJ databases">
        <authorList>
            <person name="Jackson K.R."/>
            <person name="Lunt B.L."/>
            <person name="Fisher J.N.B."/>
            <person name="Gardner A.V."/>
            <person name="Bailey M.E."/>
            <person name="Deus L.M."/>
            <person name="Earl A.S."/>
            <person name="Gibby P.D."/>
            <person name="Hartmann K.A."/>
            <person name="Liu J.E."/>
            <person name="Manci A.M."/>
            <person name="Nielsen D.A."/>
            <person name="Solomon M.B."/>
            <person name="Breakwell D.P."/>
            <person name="Burnett S.H."/>
            <person name="Grose J.H."/>
        </authorList>
    </citation>
    <scope>NUCLEOTIDE SEQUENCE [LARGE SCALE GENOMIC DNA]</scope>
    <source>
        <strain evidence="8 9">16</strain>
    </source>
</reference>
<dbReference type="PROSITE" id="PS50975">
    <property type="entry name" value="ATP_GRASP"/>
    <property type="match status" value="1"/>
</dbReference>
<dbReference type="STRING" id="665126.ABB55_08115"/>
<proteinExistence type="inferred from homology"/>
<dbReference type="Pfam" id="PF17769">
    <property type="entry name" value="PurK_C"/>
    <property type="match status" value="1"/>
</dbReference>
<feature type="binding site" evidence="5">
    <location>
        <begin position="272"/>
        <end position="273"/>
    </location>
    <ligand>
        <name>ATP</name>
        <dbReference type="ChEBI" id="CHEBI:30616"/>
    </ligand>
</feature>
<keyword evidence="4 5" id="KW-0067">ATP-binding</keyword>
<dbReference type="Proteomes" id="UP000048984">
    <property type="component" value="Unassembled WGS sequence"/>
</dbReference>
<comment type="catalytic activity">
    <reaction evidence="5 6">
        <text>5-amino-1-(5-phospho-beta-D-ribosyl)imidazole + hydrogencarbonate + ATP = 5-carboxyamino-1-(5-phospho-D-ribosyl)imidazole + ADP + phosphate + 2 H(+)</text>
        <dbReference type="Rhea" id="RHEA:19317"/>
        <dbReference type="ChEBI" id="CHEBI:15378"/>
        <dbReference type="ChEBI" id="CHEBI:17544"/>
        <dbReference type="ChEBI" id="CHEBI:30616"/>
        <dbReference type="ChEBI" id="CHEBI:43474"/>
        <dbReference type="ChEBI" id="CHEBI:58730"/>
        <dbReference type="ChEBI" id="CHEBI:137981"/>
        <dbReference type="ChEBI" id="CHEBI:456216"/>
        <dbReference type="EC" id="6.3.4.18"/>
    </reaction>
</comment>
<dbReference type="InterPro" id="IPR003135">
    <property type="entry name" value="ATP-grasp_carboxylate-amine"/>
</dbReference>
<dbReference type="EC" id="6.3.4.18" evidence="5 6"/>
<keyword evidence="8" id="KW-0456">Lyase</keyword>
<protein>
    <recommendedName>
        <fullName evidence="5 6">N5-carboxyaminoimidazole ribonucleotide synthase</fullName>
        <shortName evidence="5 6">N5-CAIR synthase</shortName>
        <ecNumber evidence="5 6">6.3.4.18</ecNumber>
    </recommendedName>
    <alternativeName>
        <fullName evidence="5 6">5-(carboxyamino)imidazole ribonucleotide synthetase</fullName>
    </alternativeName>
</protein>
<evidence type="ECO:0000256" key="3">
    <source>
        <dbReference type="ARBA" id="ARBA00022755"/>
    </source>
</evidence>
<dbReference type="NCBIfam" id="TIGR01161">
    <property type="entry name" value="purK"/>
    <property type="match status" value="1"/>
</dbReference>
<dbReference type="PANTHER" id="PTHR11609:SF5">
    <property type="entry name" value="PHOSPHORIBOSYLAMINOIMIDAZOLE CARBOXYLASE"/>
    <property type="match status" value="1"/>
</dbReference>
<dbReference type="Pfam" id="PF22660">
    <property type="entry name" value="RS_preATP-grasp-like"/>
    <property type="match status" value="1"/>
</dbReference>
<dbReference type="SUPFAM" id="SSF52440">
    <property type="entry name" value="PreATP-grasp domain"/>
    <property type="match status" value="1"/>
</dbReference>
<feature type="binding site" evidence="5">
    <location>
        <position position="149"/>
    </location>
    <ligand>
        <name>ATP</name>
        <dbReference type="ChEBI" id="CHEBI:30616"/>
    </ligand>
</feature>
<dbReference type="InterPro" id="IPR013815">
    <property type="entry name" value="ATP_grasp_subdomain_1"/>
</dbReference>
<comment type="pathway">
    <text evidence="5 6">Purine metabolism; IMP biosynthesis via de novo pathway; 5-amino-1-(5-phospho-D-ribosyl)imidazole-4-carboxylate from 5-amino-1-(5-phospho-D-ribosyl)imidazole (N5-CAIR route): step 1/2.</text>
</comment>
<feature type="binding site" evidence="5">
    <location>
        <begin position="154"/>
        <end position="160"/>
    </location>
    <ligand>
        <name>ATP</name>
        <dbReference type="ChEBI" id="CHEBI:30616"/>
    </ligand>
</feature>